<keyword evidence="2" id="KW-1185">Reference proteome</keyword>
<evidence type="ECO:0000313" key="2">
    <source>
        <dbReference type="Proteomes" id="UP000828390"/>
    </source>
</evidence>
<evidence type="ECO:0000313" key="1">
    <source>
        <dbReference type="EMBL" id="KAH3831780.1"/>
    </source>
</evidence>
<name>A0A9D4HCM4_DREPO</name>
<accession>A0A9D4HCM4</accession>
<proteinExistence type="predicted"/>
<protein>
    <submittedName>
        <fullName evidence="1">Uncharacterized protein</fullName>
    </submittedName>
</protein>
<reference evidence="1" key="1">
    <citation type="journal article" date="2019" name="bioRxiv">
        <title>The Genome of the Zebra Mussel, Dreissena polymorpha: A Resource for Invasive Species Research.</title>
        <authorList>
            <person name="McCartney M.A."/>
            <person name="Auch B."/>
            <person name="Kono T."/>
            <person name="Mallez S."/>
            <person name="Zhang Y."/>
            <person name="Obille A."/>
            <person name="Becker A."/>
            <person name="Abrahante J.E."/>
            <person name="Garbe J."/>
            <person name="Badalamenti J.P."/>
            <person name="Herman A."/>
            <person name="Mangelson H."/>
            <person name="Liachko I."/>
            <person name="Sullivan S."/>
            <person name="Sone E.D."/>
            <person name="Koren S."/>
            <person name="Silverstein K.A.T."/>
            <person name="Beckman K.B."/>
            <person name="Gohl D.M."/>
        </authorList>
    </citation>
    <scope>NUCLEOTIDE SEQUENCE</scope>
    <source>
        <strain evidence="1">Duluth1</strain>
        <tissue evidence="1">Whole animal</tissue>
    </source>
</reference>
<sequence length="64" mass="7748">MHSPFCGCQVWRHGRWSQCRRWWRPTATATLHVETNWRWRTSLTASNEISSRDNVKRMSKTSER</sequence>
<dbReference type="AlphaFoldDB" id="A0A9D4HCM4"/>
<dbReference type="EMBL" id="JAIWYP010000004">
    <property type="protein sequence ID" value="KAH3831780.1"/>
    <property type="molecule type" value="Genomic_DNA"/>
</dbReference>
<gene>
    <name evidence="1" type="ORF">DPMN_105050</name>
</gene>
<comment type="caution">
    <text evidence="1">The sequence shown here is derived from an EMBL/GenBank/DDBJ whole genome shotgun (WGS) entry which is preliminary data.</text>
</comment>
<dbReference type="Proteomes" id="UP000828390">
    <property type="component" value="Unassembled WGS sequence"/>
</dbReference>
<reference evidence="1" key="2">
    <citation type="submission" date="2020-11" db="EMBL/GenBank/DDBJ databases">
        <authorList>
            <person name="McCartney M.A."/>
            <person name="Auch B."/>
            <person name="Kono T."/>
            <person name="Mallez S."/>
            <person name="Becker A."/>
            <person name="Gohl D.M."/>
            <person name="Silverstein K.A.T."/>
            <person name="Koren S."/>
            <person name="Bechman K.B."/>
            <person name="Herman A."/>
            <person name="Abrahante J.E."/>
            <person name="Garbe J."/>
        </authorList>
    </citation>
    <scope>NUCLEOTIDE SEQUENCE</scope>
    <source>
        <strain evidence="1">Duluth1</strain>
        <tissue evidence="1">Whole animal</tissue>
    </source>
</reference>
<organism evidence="1 2">
    <name type="scientific">Dreissena polymorpha</name>
    <name type="common">Zebra mussel</name>
    <name type="synonym">Mytilus polymorpha</name>
    <dbReference type="NCBI Taxonomy" id="45954"/>
    <lineage>
        <taxon>Eukaryota</taxon>
        <taxon>Metazoa</taxon>
        <taxon>Spiralia</taxon>
        <taxon>Lophotrochozoa</taxon>
        <taxon>Mollusca</taxon>
        <taxon>Bivalvia</taxon>
        <taxon>Autobranchia</taxon>
        <taxon>Heteroconchia</taxon>
        <taxon>Euheterodonta</taxon>
        <taxon>Imparidentia</taxon>
        <taxon>Neoheterodontei</taxon>
        <taxon>Myida</taxon>
        <taxon>Dreissenoidea</taxon>
        <taxon>Dreissenidae</taxon>
        <taxon>Dreissena</taxon>
    </lineage>
</organism>